<dbReference type="InterPro" id="IPR009100">
    <property type="entry name" value="AcylCoA_DH/oxidase_NM_dom_sf"/>
</dbReference>
<evidence type="ECO:0000256" key="12">
    <source>
        <dbReference type="ARBA" id="ARBA00048445"/>
    </source>
</evidence>
<dbReference type="SUPFAM" id="SSF56645">
    <property type="entry name" value="Acyl-CoA dehydrogenase NM domain-like"/>
    <property type="match status" value="1"/>
</dbReference>
<evidence type="ECO:0000256" key="13">
    <source>
        <dbReference type="ARBA" id="ARBA00049456"/>
    </source>
</evidence>
<dbReference type="Pfam" id="PF02770">
    <property type="entry name" value="Acyl-CoA_dh_M"/>
    <property type="match status" value="1"/>
</dbReference>
<dbReference type="PANTHER" id="PTHR43884">
    <property type="entry name" value="ACYL-COA DEHYDROGENASE"/>
    <property type="match status" value="1"/>
</dbReference>
<dbReference type="InterPro" id="IPR023922">
    <property type="entry name" value="S04_starv_induced_SfnB"/>
</dbReference>
<comment type="similarity">
    <text evidence="8">Belongs to the DszC flavin monooxygenase family.</text>
</comment>
<dbReference type="EC" id="1.14.14.21" evidence="9"/>
<evidence type="ECO:0000256" key="1">
    <source>
        <dbReference type="ARBA" id="ARBA00004496"/>
    </source>
</evidence>
<keyword evidence="4" id="KW-0547">Nucleotide-binding</keyword>
<feature type="domain" description="Acyl-CoA dehydrogenase/oxidase N-terminal" evidence="15">
    <location>
        <begin position="27"/>
        <end position="128"/>
    </location>
</feature>
<evidence type="ECO:0000256" key="10">
    <source>
        <dbReference type="ARBA" id="ARBA00034345"/>
    </source>
</evidence>
<comment type="subcellular location">
    <subcellularLocation>
        <location evidence="1">Cytoplasm</location>
    </subcellularLocation>
</comment>
<evidence type="ECO:0000256" key="6">
    <source>
        <dbReference type="ARBA" id="ARBA00023033"/>
    </source>
</evidence>
<keyword evidence="18" id="KW-1185">Reference proteome</keyword>
<evidence type="ECO:0000259" key="16">
    <source>
        <dbReference type="Pfam" id="PF08028"/>
    </source>
</evidence>
<proteinExistence type="inferred from homology"/>
<dbReference type="Gene3D" id="1.20.140.10">
    <property type="entry name" value="Butyryl-CoA Dehydrogenase, subunit A, domain 3"/>
    <property type="match status" value="1"/>
</dbReference>
<dbReference type="Pfam" id="PF02771">
    <property type="entry name" value="Acyl-CoA_dh_N"/>
    <property type="match status" value="1"/>
</dbReference>
<dbReference type="InterPro" id="IPR036250">
    <property type="entry name" value="AcylCo_DH-like_C"/>
</dbReference>
<reference evidence="17" key="1">
    <citation type="submission" date="2020-12" db="EMBL/GenBank/DDBJ databases">
        <title>Genomic characterization of non-nitrogen-fixing Frankia strains.</title>
        <authorList>
            <person name="Carlos-Shanley C."/>
            <person name="Guerra T."/>
            <person name="Hahn D."/>
        </authorList>
    </citation>
    <scope>NUCLEOTIDE SEQUENCE</scope>
    <source>
        <strain evidence="17">CN6</strain>
    </source>
</reference>
<sequence>MSQTANGRAGGAVGVARVIASEAEALQVADALAATLRDGAAERDRAARVPVDELAALGRSGLLGLTVPARFGGADVSTVTLVEVFRRLAAADPSVAQVPQNHYVFVSVLRHDGTEEQQRRLLGEVLAGARFGNALSERGTRHVMDMRTRLLPAADGTLRLNGTKYYCTGALTARWIPVFALDERDRLVVAYVPRDAAGVEVLQDWTAFGQRATMSGTTRLVDVAVAPENVVAHWHTYERPQVAGAFGQILHAAIDVGIAGAALADGARFVRDKARPWFEAAEERAADEPHVLLRFGQLGARVHAAEALLRRAAEALDAAGAEGPPPSAEAAGAASLAVAEAKAFGGDVAVEVASEIFGLMGASAADAAHDLDRHWRNARTHTLHDPARWKYVHNGNHIINGVLPPNHGLI</sequence>
<keyword evidence="5 17" id="KW-0560">Oxidoreductase</keyword>
<dbReference type="Gene3D" id="2.40.110.10">
    <property type="entry name" value="Butyryl-CoA Dehydrogenase, subunit A, domain 2"/>
    <property type="match status" value="1"/>
</dbReference>
<comment type="caution">
    <text evidence="17">The sequence shown here is derived from an EMBL/GenBank/DDBJ whole genome shotgun (WGS) entry which is preliminary data.</text>
</comment>
<dbReference type="Proteomes" id="UP000604475">
    <property type="component" value="Unassembled WGS sequence"/>
</dbReference>
<keyword evidence="3" id="KW-0288">FMN</keyword>
<dbReference type="InterPro" id="IPR046373">
    <property type="entry name" value="Acyl-CoA_Oxase/DH_mid-dom_sf"/>
</dbReference>
<dbReference type="GO" id="GO:0006552">
    <property type="term" value="P:L-leucine catabolic process"/>
    <property type="evidence" value="ECO:0007669"/>
    <property type="project" value="TreeGrafter"/>
</dbReference>
<evidence type="ECO:0000256" key="11">
    <source>
        <dbReference type="ARBA" id="ARBA00047859"/>
    </source>
</evidence>
<evidence type="ECO:0000256" key="9">
    <source>
        <dbReference type="ARBA" id="ARBA00034328"/>
    </source>
</evidence>
<dbReference type="InterPro" id="IPR037069">
    <property type="entry name" value="AcylCoA_DH/ox_N_sf"/>
</dbReference>
<evidence type="ECO:0000256" key="5">
    <source>
        <dbReference type="ARBA" id="ARBA00023002"/>
    </source>
</evidence>
<evidence type="ECO:0000256" key="8">
    <source>
        <dbReference type="ARBA" id="ARBA00034317"/>
    </source>
</evidence>
<dbReference type="PANTHER" id="PTHR43884:SF12">
    <property type="entry name" value="ISOVALERYL-COA DEHYDROGENASE, MITOCHONDRIAL-RELATED"/>
    <property type="match status" value="1"/>
</dbReference>
<evidence type="ECO:0000256" key="2">
    <source>
        <dbReference type="ARBA" id="ARBA00022630"/>
    </source>
</evidence>
<dbReference type="GO" id="GO:0005737">
    <property type="term" value="C:cytoplasm"/>
    <property type="evidence" value="ECO:0007669"/>
    <property type="project" value="UniProtKB-SubCell"/>
</dbReference>
<dbReference type="InterPro" id="IPR006091">
    <property type="entry name" value="Acyl-CoA_Oxase/DH_mid-dom"/>
</dbReference>
<accession>A0A937REQ6</accession>
<feature type="domain" description="Acyl-CoA dehydrogenase C-terminal" evidence="16">
    <location>
        <begin position="249"/>
        <end position="385"/>
    </location>
</feature>
<evidence type="ECO:0000256" key="4">
    <source>
        <dbReference type="ARBA" id="ARBA00022741"/>
    </source>
</evidence>
<dbReference type="EMBL" id="JAEACQ010000122">
    <property type="protein sequence ID" value="MBL7626064.1"/>
    <property type="molecule type" value="Genomic_DNA"/>
</dbReference>
<comment type="catalytic activity">
    <reaction evidence="13">
        <text>dibenzothiophene + 2 FMNH2 + 2 O2 = dibenzothiophene 5,5-dioxide + 2 FMN + 2 H2O + 2 H(+)</text>
        <dbReference type="Rhea" id="RHEA:49072"/>
        <dbReference type="ChEBI" id="CHEBI:15377"/>
        <dbReference type="ChEBI" id="CHEBI:15378"/>
        <dbReference type="ChEBI" id="CHEBI:15379"/>
        <dbReference type="ChEBI" id="CHEBI:23681"/>
        <dbReference type="ChEBI" id="CHEBI:57618"/>
        <dbReference type="ChEBI" id="CHEBI:58210"/>
        <dbReference type="ChEBI" id="CHEBI:90356"/>
        <dbReference type="EC" id="1.14.14.21"/>
    </reaction>
</comment>
<dbReference type="InterPro" id="IPR013786">
    <property type="entry name" value="AcylCoA_DH/ox_N"/>
</dbReference>
<protein>
    <recommendedName>
        <fullName evidence="10">Dibenzothiophene monooxygenase</fullName>
        <ecNumber evidence="9">1.14.14.21</ecNumber>
    </recommendedName>
</protein>
<keyword evidence="6" id="KW-0503">Monooxygenase</keyword>
<keyword evidence="2" id="KW-0285">Flavoprotein</keyword>
<dbReference type="SUPFAM" id="SSF47203">
    <property type="entry name" value="Acyl-CoA dehydrogenase C-terminal domain-like"/>
    <property type="match status" value="1"/>
</dbReference>
<dbReference type="AlphaFoldDB" id="A0A937REQ6"/>
<evidence type="ECO:0000259" key="15">
    <source>
        <dbReference type="Pfam" id="PF02771"/>
    </source>
</evidence>
<evidence type="ECO:0000256" key="7">
    <source>
        <dbReference type="ARBA" id="ARBA00034307"/>
    </source>
</evidence>
<dbReference type="Pfam" id="PF08028">
    <property type="entry name" value="Acyl-CoA_dh_2"/>
    <property type="match status" value="1"/>
</dbReference>
<dbReference type="GO" id="GO:0008470">
    <property type="term" value="F:3-methylbutanoyl-CoA dehydrogenase activity"/>
    <property type="evidence" value="ECO:0007669"/>
    <property type="project" value="TreeGrafter"/>
</dbReference>
<dbReference type="InterPro" id="IPR013107">
    <property type="entry name" value="Acyl-CoA_DH_C"/>
</dbReference>
<organism evidence="17 18">
    <name type="scientific">Frankia nepalensis</name>
    <dbReference type="NCBI Taxonomy" id="1836974"/>
    <lineage>
        <taxon>Bacteria</taxon>
        <taxon>Bacillati</taxon>
        <taxon>Actinomycetota</taxon>
        <taxon>Actinomycetes</taxon>
        <taxon>Frankiales</taxon>
        <taxon>Frankiaceae</taxon>
        <taxon>Frankia</taxon>
    </lineage>
</organism>
<dbReference type="NCBIfam" id="TIGR04022">
    <property type="entry name" value="sulfur_SfnB"/>
    <property type="match status" value="1"/>
</dbReference>
<comment type="pathway">
    <text evidence="7">Sulfur metabolism; dibenzothiophene degradation.</text>
</comment>
<dbReference type="GO" id="GO:0050660">
    <property type="term" value="F:flavin adenine dinucleotide binding"/>
    <property type="evidence" value="ECO:0007669"/>
    <property type="project" value="InterPro"/>
</dbReference>
<dbReference type="PIRSF" id="PIRSF016578">
    <property type="entry name" value="HsaA"/>
    <property type="match status" value="1"/>
</dbReference>
<name>A0A937REQ6_9ACTN</name>
<feature type="domain" description="Acyl-CoA oxidase/dehydrogenase middle" evidence="14">
    <location>
        <begin position="136"/>
        <end position="222"/>
    </location>
</feature>
<comment type="catalytic activity">
    <reaction evidence="12">
        <text>dibenzothiophene 5-oxide + FMNH2 + O2 = dibenzothiophene 5,5-dioxide + FMN + H2O + H(+)</text>
        <dbReference type="Rhea" id="RHEA:49080"/>
        <dbReference type="ChEBI" id="CHEBI:15377"/>
        <dbReference type="ChEBI" id="CHEBI:15378"/>
        <dbReference type="ChEBI" id="CHEBI:15379"/>
        <dbReference type="ChEBI" id="CHEBI:23683"/>
        <dbReference type="ChEBI" id="CHEBI:57618"/>
        <dbReference type="ChEBI" id="CHEBI:58210"/>
        <dbReference type="ChEBI" id="CHEBI:90356"/>
    </reaction>
</comment>
<gene>
    <name evidence="17" type="ORF">I7412_02495</name>
</gene>
<dbReference type="RefSeq" id="WP_203007474.1">
    <property type="nucleotide sequence ID" value="NZ_JADWYU010000146.1"/>
</dbReference>
<evidence type="ECO:0000256" key="3">
    <source>
        <dbReference type="ARBA" id="ARBA00022643"/>
    </source>
</evidence>
<evidence type="ECO:0000313" key="18">
    <source>
        <dbReference type="Proteomes" id="UP000604475"/>
    </source>
</evidence>
<comment type="catalytic activity">
    <reaction evidence="11">
        <text>dibenzothiophene + FMNH2 + O2 = dibenzothiophene 5-oxide + FMN + H2O + H(+)</text>
        <dbReference type="Rhea" id="RHEA:49076"/>
        <dbReference type="ChEBI" id="CHEBI:15377"/>
        <dbReference type="ChEBI" id="CHEBI:15378"/>
        <dbReference type="ChEBI" id="CHEBI:15379"/>
        <dbReference type="ChEBI" id="CHEBI:23681"/>
        <dbReference type="ChEBI" id="CHEBI:23683"/>
        <dbReference type="ChEBI" id="CHEBI:57618"/>
        <dbReference type="ChEBI" id="CHEBI:58210"/>
    </reaction>
</comment>
<dbReference type="GO" id="GO:0004497">
    <property type="term" value="F:monooxygenase activity"/>
    <property type="evidence" value="ECO:0007669"/>
    <property type="project" value="UniProtKB-KW"/>
</dbReference>
<evidence type="ECO:0000259" key="14">
    <source>
        <dbReference type="Pfam" id="PF02770"/>
    </source>
</evidence>
<dbReference type="Gene3D" id="1.10.540.10">
    <property type="entry name" value="Acyl-CoA dehydrogenase/oxidase, N-terminal domain"/>
    <property type="match status" value="1"/>
</dbReference>
<evidence type="ECO:0000313" key="17">
    <source>
        <dbReference type="EMBL" id="MBL7626064.1"/>
    </source>
</evidence>